<dbReference type="InterPro" id="IPR011284">
    <property type="entry name" value="3oxo_ACP_reduc"/>
</dbReference>
<comment type="pathway">
    <text evidence="2 14">Lipid metabolism; fatty acid biosynthesis.</text>
</comment>
<dbReference type="PANTHER" id="PTHR42879">
    <property type="entry name" value="3-OXOACYL-(ACYL-CARRIER-PROTEIN) REDUCTASE"/>
    <property type="match status" value="1"/>
</dbReference>
<feature type="domain" description="Ketoreductase" evidence="15">
    <location>
        <begin position="5"/>
        <end position="185"/>
    </location>
</feature>
<evidence type="ECO:0000256" key="7">
    <source>
        <dbReference type="ARBA" id="ARBA00023002"/>
    </source>
</evidence>
<evidence type="ECO:0000256" key="13">
    <source>
        <dbReference type="PIRSR" id="PIRSR611284-2"/>
    </source>
</evidence>
<comment type="caution">
    <text evidence="16">The sequence shown here is derived from an EMBL/GenBank/DDBJ whole genome shotgun (WGS) entry which is preliminary data.</text>
</comment>
<dbReference type="NCBIfam" id="NF009466">
    <property type="entry name" value="PRK12826.1-2"/>
    <property type="match status" value="1"/>
</dbReference>
<keyword evidence="6 13" id="KW-0521">NADP</keyword>
<dbReference type="PRINTS" id="PR00080">
    <property type="entry name" value="SDRFAMILY"/>
</dbReference>
<dbReference type="Proteomes" id="UP001198200">
    <property type="component" value="Unassembled WGS sequence"/>
</dbReference>
<dbReference type="InterPro" id="IPR002347">
    <property type="entry name" value="SDR_fam"/>
</dbReference>
<keyword evidence="9 14" id="KW-0275">Fatty acid biosynthesis</keyword>
<dbReference type="SUPFAM" id="SSF51735">
    <property type="entry name" value="NAD(P)-binding Rossmann-fold domains"/>
    <property type="match status" value="1"/>
</dbReference>
<feature type="binding site" evidence="13">
    <location>
        <begin position="154"/>
        <end position="158"/>
    </location>
    <ligand>
        <name>NADP(+)</name>
        <dbReference type="ChEBI" id="CHEBI:58349"/>
    </ligand>
</feature>
<dbReference type="Pfam" id="PF13561">
    <property type="entry name" value="adh_short_C2"/>
    <property type="match status" value="1"/>
</dbReference>
<protein>
    <recommendedName>
        <fullName evidence="14">3-oxoacyl-[acyl-carrier-protein] reductase</fullName>
        <ecNumber evidence="14">1.1.1.100</ecNumber>
    </recommendedName>
</protein>
<dbReference type="InterPro" id="IPR036291">
    <property type="entry name" value="NAD(P)-bd_dom_sf"/>
</dbReference>
<dbReference type="PRINTS" id="PR00081">
    <property type="entry name" value="GDHRDH"/>
</dbReference>
<dbReference type="EMBL" id="JAJEQN010000002">
    <property type="protein sequence ID" value="MCC2220258.1"/>
    <property type="molecule type" value="Genomic_DNA"/>
</dbReference>
<dbReference type="GO" id="GO:0004316">
    <property type="term" value="F:3-oxoacyl-[acyl-carrier-protein] reductase (NADPH) activity"/>
    <property type="evidence" value="ECO:0007669"/>
    <property type="project" value="UniProtKB-UniRule"/>
</dbReference>
<keyword evidence="8 14" id="KW-0443">Lipid metabolism</keyword>
<evidence type="ECO:0000256" key="5">
    <source>
        <dbReference type="ARBA" id="ARBA00022832"/>
    </source>
</evidence>
<dbReference type="InterPro" id="IPR057326">
    <property type="entry name" value="KR_dom"/>
</dbReference>
<dbReference type="RefSeq" id="WP_308730910.1">
    <property type="nucleotide sequence ID" value="NZ_JAJEQN010000002.1"/>
</dbReference>
<dbReference type="CDD" id="cd05333">
    <property type="entry name" value="BKR_SDR_c"/>
    <property type="match status" value="1"/>
</dbReference>
<comment type="catalytic activity">
    <reaction evidence="11 14">
        <text>a (3R)-hydroxyacyl-[ACP] + NADP(+) = a 3-oxoacyl-[ACP] + NADPH + H(+)</text>
        <dbReference type="Rhea" id="RHEA:17397"/>
        <dbReference type="Rhea" id="RHEA-COMP:9916"/>
        <dbReference type="Rhea" id="RHEA-COMP:9945"/>
        <dbReference type="ChEBI" id="CHEBI:15378"/>
        <dbReference type="ChEBI" id="CHEBI:57783"/>
        <dbReference type="ChEBI" id="CHEBI:58349"/>
        <dbReference type="ChEBI" id="CHEBI:78776"/>
        <dbReference type="ChEBI" id="CHEBI:78827"/>
        <dbReference type="EC" id="1.1.1.100"/>
    </reaction>
</comment>
<evidence type="ECO:0000313" key="16">
    <source>
        <dbReference type="EMBL" id="MCC2220258.1"/>
    </source>
</evidence>
<dbReference type="PROSITE" id="PS00061">
    <property type="entry name" value="ADH_SHORT"/>
    <property type="match status" value="1"/>
</dbReference>
<dbReference type="SMART" id="SM00822">
    <property type="entry name" value="PKS_KR"/>
    <property type="match status" value="1"/>
</dbReference>
<keyword evidence="17" id="KW-1185">Reference proteome</keyword>
<dbReference type="InterPro" id="IPR020904">
    <property type="entry name" value="Sc_DH/Rdtase_CS"/>
</dbReference>
<evidence type="ECO:0000256" key="14">
    <source>
        <dbReference type="RuleBase" id="RU366074"/>
    </source>
</evidence>
<name>A0AAE3E253_9FIRM</name>
<dbReference type="InterPro" id="IPR050259">
    <property type="entry name" value="SDR"/>
</dbReference>
<keyword evidence="5 14" id="KW-0276">Fatty acid metabolism</keyword>
<gene>
    <name evidence="16" type="primary">fabG</name>
    <name evidence="16" type="ORF">LKD48_01175</name>
</gene>
<dbReference type="EC" id="1.1.1.100" evidence="14"/>
<comment type="function">
    <text evidence="1 14">Catalyzes the NADPH-dependent reduction of beta-ketoacyl-ACP substrates to beta-hydroxyacyl-ACP products, the first reductive step in the elongation cycle of fatty acid biosynthesis.</text>
</comment>
<dbReference type="AlphaFoldDB" id="A0AAE3E253"/>
<dbReference type="NCBIfam" id="NF005559">
    <property type="entry name" value="PRK07231.1"/>
    <property type="match status" value="1"/>
</dbReference>
<keyword evidence="4 14" id="KW-0444">Lipid biosynthesis</keyword>
<dbReference type="FunFam" id="3.40.50.720:FF:000037">
    <property type="entry name" value="3-oxoacyl-[acyl-carrier-protein] reductase FabG"/>
    <property type="match status" value="1"/>
</dbReference>
<evidence type="ECO:0000313" key="17">
    <source>
        <dbReference type="Proteomes" id="UP001198200"/>
    </source>
</evidence>
<sequence length="244" mass="25799">MLEEKIAVVTGASRGIGRAIAKELALKGAFVIVNYNGSKQAADETVNEITQAGGKAVGVQCNVADAAECEAFINNIISEYGRIDILVNNAGIVRDNLLMRISEKDFDAVIDTNLKGTFHTMRLVARPMLRQRSGRIINISSVVGIFGNAGQANYAASKAGVIGLTKSASKELASRGITVNAVAPGFIETDMTQKLSEQVRNQILSQIPAGTFGKPEHVAKTVAFLASDDASYITGQIIQVDGGM</sequence>
<evidence type="ECO:0000256" key="11">
    <source>
        <dbReference type="ARBA" id="ARBA00048508"/>
    </source>
</evidence>
<evidence type="ECO:0000256" key="3">
    <source>
        <dbReference type="ARBA" id="ARBA00006484"/>
    </source>
</evidence>
<keyword evidence="10" id="KW-0753">Steroid metabolism</keyword>
<feature type="binding site" evidence="13">
    <location>
        <position position="89"/>
    </location>
    <ligand>
        <name>NADP(+)</name>
        <dbReference type="ChEBI" id="CHEBI:58349"/>
    </ligand>
</feature>
<dbReference type="GO" id="GO:0008202">
    <property type="term" value="P:steroid metabolic process"/>
    <property type="evidence" value="ECO:0007669"/>
    <property type="project" value="UniProtKB-KW"/>
</dbReference>
<evidence type="ECO:0000256" key="4">
    <source>
        <dbReference type="ARBA" id="ARBA00022516"/>
    </source>
</evidence>
<keyword evidence="7 14" id="KW-0560">Oxidoreductase</keyword>
<evidence type="ECO:0000256" key="10">
    <source>
        <dbReference type="ARBA" id="ARBA00023221"/>
    </source>
</evidence>
<reference evidence="16 17" key="1">
    <citation type="submission" date="2021-10" db="EMBL/GenBank/DDBJ databases">
        <title>Anaerobic single-cell dispensing facilitates the cultivation of human gut bacteria.</title>
        <authorList>
            <person name="Afrizal A."/>
        </authorList>
    </citation>
    <scope>NUCLEOTIDE SEQUENCE [LARGE SCALE GENOMIC DNA]</scope>
    <source>
        <strain evidence="16 17">CLA-AA-H224</strain>
    </source>
</reference>
<evidence type="ECO:0000256" key="1">
    <source>
        <dbReference type="ARBA" id="ARBA00002607"/>
    </source>
</evidence>
<dbReference type="GO" id="GO:0051287">
    <property type="term" value="F:NAD binding"/>
    <property type="evidence" value="ECO:0007669"/>
    <property type="project" value="UniProtKB-UniRule"/>
</dbReference>
<comment type="subunit">
    <text evidence="14">Homotetramer.</text>
</comment>
<dbReference type="Gene3D" id="3.40.50.720">
    <property type="entry name" value="NAD(P)-binding Rossmann-like Domain"/>
    <property type="match status" value="1"/>
</dbReference>
<comment type="similarity">
    <text evidence="3 14">Belongs to the short-chain dehydrogenases/reductases (SDR) family.</text>
</comment>
<evidence type="ECO:0000256" key="12">
    <source>
        <dbReference type="PIRSR" id="PIRSR611284-1"/>
    </source>
</evidence>
<accession>A0AAE3E253</accession>
<feature type="binding site" evidence="13">
    <location>
        <begin position="62"/>
        <end position="63"/>
    </location>
    <ligand>
        <name>NADP(+)</name>
        <dbReference type="ChEBI" id="CHEBI:58349"/>
    </ligand>
</feature>
<dbReference type="PANTHER" id="PTHR42879:SF2">
    <property type="entry name" value="3-OXOACYL-[ACYL-CARRIER-PROTEIN] REDUCTASE FABG"/>
    <property type="match status" value="1"/>
</dbReference>
<evidence type="ECO:0000256" key="2">
    <source>
        <dbReference type="ARBA" id="ARBA00005194"/>
    </source>
</evidence>
<evidence type="ECO:0000256" key="8">
    <source>
        <dbReference type="ARBA" id="ARBA00023098"/>
    </source>
</evidence>
<dbReference type="NCBIfam" id="TIGR01830">
    <property type="entry name" value="3oxo_ACP_reduc"/>
    <property type="match status" value="1"/>
</dbReference>
<feature type="active site" description="Proton acceptor" evidence="12">
    <location>
        <position position="154"/>
    </location>
</feature>
<feature type="binding site" evidence="13">
    <location>
        <position position="187"/>
    </location>
    <ligand>
        <name>NADP(+)</name>
        <dbReference type="ChEBI" id="CHEBI:58349"/>
    </ligand>
</feature>
<proteinExistence type="inferred from homology"/>
<organism evidence="16 17">
    <name type="scientific">Anthropogastromicrobium aceti</name>
    <dbReference type="NCBI Taxonomy" id="2981768"/>
    <lineage>
        <taxon>Bacteria</taxon>
        <taxon>Bacillati</taxon>
        <taxon>Bacillota</taxon>
        <taxon>Clostridia</taxon>
        <taxon>Lachnospirales</taxon>
        <taxon>Lachnospiraceae</taxon>
        <taxon>Anthropogastromicrobium</taxon>
    </lineage>
</organism>
<evidence type="ECO:0000259" key="15">
    <source>
        <dbReference type="SMART" id="SM00822"/>
    </source>
</evidence>
<dbReference type="GO" id="GO:0006633">
    <property type="term" value="P:fatty acid biosynthetic process"/>
    <property type="evidence" value="ECO:0007669"/>
    <property type="project" value="UniProtKB-KW"/>
</dbReference>
<feature type="binding site" evidence="13">
    <location>
        <begin position="11"/>
        <end position="14"/>
    </location>
    <ligand>
        <name>NADP(+)</name>
        <dbReference type="ChEBI" id="CHEBI:58349"/>
    </ligand>
</feature>
<evidence type="ECO:0000256" key="9">
    <source>
        <dbReference type="ARBA" id="ARBA00023160"/>
    </source>
</evidence>
<evidence type="ECO:0000256" key="6">
    <source>
        <dbReference type="ARBA" id="ARBA00022857"/>
    </source>
</evidence>